<dbReference type="PRINTS" id="PR00598">
    <property type="entry name" value="HTHMARR"/>
</dbReference>
<sequence>MTQSDDSQNGNGGGALPLDPFATDDDPRIGLNRVWFNLLRVQRSMTPRIVRALRRAGLEDPVWYEILVEIERAGPDGLAMHELEQRLFTPQYALSRQVGRMAEKGWIARSPRPGRGRGLILTLTGAGQGLHQSVWPTYEAVIREEIGGRLTTDEAYALARLLIRLYP</sequence>
<evidence type="ECO:0000256" key="1">
    <source>
        <dbReference type="SAM" id="MobiDB-lite"/>
    </source>
</evidence>
<dbReference type="SUPFAM" id="SSF46785">
    <property type="entry name" value="Winged helix' DNA-binding domain"/>
    <property type="match status" value="1"/>
</dbReference>
<dbReference type="InterPro" id="IPR036390">
    <property type="entry name" value="WH_DNA-bd_sf"/>
</dbReference>
<protein>
    <submittedName>
        <fullName evidence="3">Multiple antibiotic resistance protein MarR</fullName>
    </submittedName>
</protein>
<dbReference type="SMART" id="SM00347">
    <property type="entry name" value="HTH_MARR"/>
    <property type="match status" value="1"/>
</dbReference>
<dbReference type="Pfam" id="PF12802">
    <property type="entry name" value="MarR_2"/>
    <property type="match status" value="1"/>
</dbReference>
<dbReference type="Gene3D" id="1.10.10.10">
    <property type="entry name" value="Winged helix-like DNA-binding domain superfamily/Winged helix DNA-binding domain"/>
    <property type="match status" value="1"/>
</dbReference>
<dbReference type="InterPro" id="IPR039422">
    <property type="entry name" value="MarR/SlyA-like"/>
</dbReference>
<keyword evidence="4" id="KW-1185">Reference proteome</keyword>
<dbReference type="PROSITE" id="PS50995">
    <property type="entry name" value="HTH_MARR_2"/>
    <property type="match status" value="1"/>
</dbReference>
<feature type="region of interest" description="Disordered" evidence="1">
    <location>
        <begin position="1"/>
        <end position="22"/>
    </location>
</feature>
<evidence type="ECO:0000313" key="4">
    <source>
        <dbReference type="Proteomes" id="UP000193570"/>
    </source>
</evidence>
<proteinExistence type="predicted"/>
<reference evidence="3 4" key="1">
    <citation type="submission" date="2017-03" db="EMBL/GenBank/DDBJ databases">
        <authorList>
            <person name="Afonso C.L."/>
            <person name="Miller P.J."/>
            <person name="Scott M.A."/>
            <person name="Spackman E."/>
            <person name="Goraichik I."/>
            <person name="Dimitrov K.M."/>
            <person name="Suarez D.L."/>
            <person name="Swayne D.E."/>
        </authorList>
    </citation>
    <scope>NUCLEOTIDE SEQUENCE [LARGE SCALE GENOMIC DNA]</scope>
    <source>
        <strain evidence="3 4">CECT 8625</strain>
    </source>
</reference>
<dbReference type="AlphaFoldDB" id="A0A1X6ZLE6"/>
<evidence type="ECO:0000259" key="2">
    <source>
        <dbReference type="PROSITE" id="PS50995"/>
    </source>
</evidence>
<dbReference type="EMBL" id="FWFK01000005">
    <property type="protein sequence ID" value="SLN55288.1"/>
    <property type="molecule type" value="Genomic_DNA"/>
</dbReference>
<name>A0A1X6ZLE6_9RHOB</name>
<dbReference type="InterPro" id="IPR036388">
    <property type="entry name" value="WH-like_DNA-bd_sf"/>
</dbReference>
<dbReference type="InterPro" id="IPR000835">
    <property type="entry name" value="HTH_MarR-typ"/>
</dbReference>
<evidence type="ECO:0000313" key="3">
    <source>
        <dbReference type="EMBL" id="SLN55288.1"/>
    </source>
</evidence>
<accession>A0A1X6ZLE6</accession>
<dbReference type="GO" id="GO:0003700">
    <property type="term" value="F:DNA-binding transcription factor activity"/>
    <property type="evidence" value="ECO:0007669"/>
    <property type="project" value="InterPro"/>
</dbReference>
<dbReference type="PANTHER" id="PTHR33164:SF104">
    <property type="entry name" value="TRANSCRIPTIONAL REGULATORY PROTEIN"/>
    <property type="match status" value="1"/>
</dbReference>
<dbReference type="GO" id="GO:0006950">
    <property type="term" value="P:response to stress"/>
    <property type="evidence" value="ECO:0007669"/>
    <property type="project" value="TreeGrafter"/>
</dbReference>
<dbReference type="PANTHER" id="PTHR33164">
    <property type="entry name" value="TRANSCRIPTIONAL REGULATOR, MARR FAMILY"/>
    <property type="match status" value="1"/>
</dbReference>
<gene>
    <name evidence="3" type="primary">marR</name>
    <name evidence="3" type="ORF">ROJ8625_02764</name>
</gene>
<feature type="domain" description="HTH marR-type" evidence="2">
    <location>
        <begin position="31"/>
        <end position="167"/>
    </location>
</feature>
<dbReference type="Proteomes" id="UP000193570">
    <property type="component" value="Unassembled WGS sequence"/>
</dbReference>
<dbReference type="RefSeq" id="WP_234984267.1">
    <property type="nucleotide sequence ID" value="NZ_FWFK01000005.1"/>
</dbReference>
<organism evidence="3 4">
    <name type="scientific">Roseivivax jejudonensis</name>
    <dbReference type="NCBI Taxonomy" id="1529041"/>
    <lineage>
        <taxon>Bacteria</taxon>
        <taxon>Pseudomonadati</taxon>
        <taxon>Pseudomonadota</taxon>
        <taxon>Alphaproteobacteria</taxon>
        <taxon>Rhodobacterales</taxon>
        <taxon>Roseobacteraceae</taxon>
        <taxon>Roseivivax</taxon>
    </lineage>
</organism>